<gene>
    <name evidence="4" type="ORF">AK812_SmicGene7341</name>
</gene>
<dbReference type="PROSITE" id="PS00028">
    <property type="entry name" value="ZINC_FINGER_C2H2_1"/>
    <property type="match status" value="1"/>
</dbReference>
<accession>A0A1Q9EP03</accession>
<feature type="chain" id="PRO_5013000211" description="C2H2-type domain-containing protein" evidence="2">
    <location>
        <begin position="32"/>
        <end position="3346"/>
    </location>
</feature>
<proteinExistence type="predicted"/>
<dbReference type="InterPro" id="IPR013087">
    <property type="entry name" value="Znf_C2H2_type"/>
</dbReference>
<evidence type="ECO:0000259" key="3">
    <source>
        <dbReference type="PROSITE" id="PS00028"/>
    </source>
</evidence>
<dbReference type="EMBL" id="LSRX01000103">
    <property type="protein sequence ID" value="OLQ09152.1"/>
    <property type="molecule type" value="Genomic_DNA"/>
</dbReference>
<dbReference type="GO" id="GO:0003676">
    <property type="term" value="F:nucleic acid binding"/>
    <property type="evidence" value="ECO:0007669"/>
    <property type="project" value="InterPro"/>
</dbReference>
<dbReference type="SUPFAM" id="SSF53098">
    <property type="entry name" value="Ribonuclease H-like"/>
    <property type="match status" value="1"/>
</dbReference>
<dbReference type="InterPro" id="IPR012337">
    <property type="entry name" value="RNaseH-like_sf"/>
</dbReference>
<protein>
    <recommendedName>
        <fullName evidence="3">C2H2-type domain-containing protein</fullName>
    </recommendedName>
</protein>
<keyword evidence="5" id="KW-1185">Reference proteome</keyword>
<keyword evidence="2" id="KW-0732">Signal</keyword>
<feature type="signal peptide" evidence="2">
    <location>
        <begin position="1"/>
        <end position="31"/>
    </location>
</feature>
<evidence type="ECO:0000256" key="2">
    <source>
        <dbReference type="SAM" id="SignalP"/>
    </source>
</evidence>
<dbReference type="PANTHER" id="PTHR47027:SF20">
    <property type="entry name" value="REVERSE TRANSCRIPTASE-LIKE PROTEIN WITH RNA-DIRECTED DNA POLYMERASE DOMAIN"/>
    <property type="match status" value="1"/>
</dbReference>
<organism evidence="4 5">
    <name type="scientific">Symbiodinium microadriaticum</name>
    <name type="common">Dinoflagellate</name>
    <name type="synonym">Zooxanthella microadriatica</name>
    <dbReference type="NCBI Taxonomy" id="2951"/>
    <lineage>
        <taxon>Eukaryota</taxon>
        <taxon>Sar</taxon>
        <taxon>Alveolata</taxon>
        <taxon>Dinophyceae</taxon>
        <taxon>Suessiales</taxon>
        <taxon>Symbiodiniaceae</taxon>
        <taxon>Symbiodinium</taxon>
    </lineage>
</organism>
<dbReference type="PANTHER" id="PTHR47027">
    <property type="entry name" value="REVERSE TRANSCRIPTASE DOMAIN-CONTAINING PROTEIN"/>
    <property type="match status" value="1"/>
</dbReference>
<dbReference type="Proteomes" id="UP000186817">
    <property type="component" value="Unassembled WGS sequence"/>
</dbReference>
<dbReference type="Gene3D" id="3.30.420.10">
    <property type="entry name" value="Ribonuclease H-like superfamily/Ribonuclease H"/>
    <property type="match status" value="1"/>
</dbReference>
<comment type="caution">
    <text evidence="4">The sequence shown here is derived from an EMBL/GenBank/DDBJ whole genome shotgun (WGS) entry which is preliminary data.</text>
</comment>
<name>A0A1Q9EP03_SYMMI</name>
<sequence>MLGQQVRARFPSTRWIGFLSLFRGFERCVLGLGMLASPCCSPLDWRRCPDSRLLSRRRHKGSRRFCAPTQDSERHWGLLPGLRVWAWLFGFLTLPTPVDACHSALLRPCFFVALSSFVPGSYAMQHPGLAAAHVLPHDVPVEELAHYVGPRLEDRDVTESGTSATNDSEVWLSEDFGCMPIGRGRDVWRWLGVVILTPHYRPVRAAVRCLHHHGLQHVLDVIYEDAPGGGIRNGQLCIPVRPQPFPGFGTFLRFPSIVHRHPKGRFAATVVDLRRLGGHIFACLLPQRMPAEELLDFVTHMVAYSEEALVLVIGSQDRPHDFHLPVHLQDGDLLVFDRPQRPPRNAFFIHHLFEPDANWGDPACTPLPESNVGVLVQHQNERIFLPKQHHAGQTLKDALLGMWDYARGGMTMGVFPTPNLEYRGNPCSHVACVLALPEVLQETPPNVRRRDIFALCDFRALGFSPRIVHTSVPTLHMPSVAATFDICVPTGMRLRTWEGTNTGDEVTFEGHSILTFFAEEEASPTQAQHLYIDLSDMEDEAFDWSLRSHPAVVRANQRSPSGHNQRQQGPCEVTSVFPCLEPSVSPWLPGPLSLLGPQPLVSKLLREPTSHSSVERENLDNIRDFMEDDGRPWPYLPADDPFALQGVLDRNAEENQGLEVGVGATFVMCLLTPEYRAEQVSLNLVAPVSIEDAFLAVQESRDPIRARLFPWLVLIDPQPAQGFGILLALPGWAVHDTVVCFDTSDIDGRLFVAGAPIVATRNTLLDIACLSPHELFDVYVGASPVPMHADDETDLHRGLCVFFTHRHDLPGPFFQLHESLLTSEVWDVDPVIPEGPDDEHLCVIWEMGHRRVRVAENHFHANRALAAQLVEVTDPATSICLATPAVADASIAGFLCWNACAVAQPTGDDIVHPQPPVAALLDCRAMLQGWSLLTSSQGQVRKVELEEELSTFAPAGWEVHVEGLQLQDGFYVFESGRICFASFVPMRDNDDVSLDGDAAELGSFTPATDASDSSEDDDSDSPQSPAARPRSRSPYRSPNEVGSGDTTWSAPFVILCQEYAPEVVCVPLHAGTSAADALNQVQARRDSDAVRRFSALIPVDPQPFGEFALVVARPVWSSDVFVVFDLSKLSGAVFCWLSSPHLTRASILAITGVPDSPGLEVYVPEHDLPLGPTEVCRLSSGACISLVPPSCQFFAVSALDDMLQSTEGWNAEATLPCMPGEFLHVLTDGGPCSMALPSQRTNDLRVDVSLALGVPGSTVTLQLAEPPIDDFSDSGMLGWNVLIATQDHAQDIQLGRGCAYFLDLRPILCGVAWAFAEAGRVSVALIRRQCARPEVGRTEVRVEGGRQAAPGNEDFVLVHPGDVLIVSFADVADVHMPPADEADGLADPGRMSPAATDDADGNGSTPHGPPSGSVGSASSVAPPAHNQDSSMCDIRPIDQPGTASVDVPPATQRLWPAALASGVICMLVALLQACPEAWLVLPLAFGRHRTVPFLCLLYLHALMPLEAVQIDLPGAALASASVPLATRPAACMPPLRVLPTPCRAPVGAHIPAFDADILCDLNTLLEESVRERGDETFLDSSTLLDVLRDHFAKRTETCPEAVPKLTRDDGHTVLTICLSDLMRLPDTVASQDRRVDVFDLDGRQCLLPGCSDRVDSLLSRADIARLRPPPMRLEKPDRFNAWLRTGCIGRKPAPGETLVLTSDGSFTPHVARNGWGITCSLVDQTLLLPGQFIGCMYGDISALLGPTIAPEVSVDAYSAEVAGLALCAVAVLQFAVSCPVLIRADNLSALEGVRGQLQMRDDPLCRMARSLHASAHTLSGHSLSYQHVHGHDGDCANELADALARVGAAGGTALHPLCFAPVTTSEELSLYQWMPHICLSRSRPREVPLLRDQVMTWSRGAGLCEHPPDFAMQPFLRAFPSVDTPAPDVPRAGTVLWTLASFNVLSLQDSDARNEGAYGLHGVTGRPTLLSQSLEQMGVLVAGIQEARTPTGTMRCGNFHRYASGADAKTCFGVELWIHDHSPCPPSSIVVLHASPTVLIASGSSCGQTLRLLVAHGPHRAHPPDVKASWWKQLVHLYAMHMDMVVGDCQPDPEDDSGCAFHALLREMEAWLPSTFHHSMHGDGGTLRQRRNGKLDRSDFVAVPTAWRFSSCCAYVEPRISAGHVFVDHYAAVVRVELCMLARPKRLHKVTRIDVQAIANPDNTDAIAQIIRSAPRPTWALDSSEHAALLVDHLYRGLASAFPMQRRRMRARYLSESSEALHRVVSSLRHAVRSRKTAHRFALLRCTWLAWRSPVDSLHDLFGGKWLLRFEFRLGLSCMLLHRYGLLLRRSCRMDRTQMFADMADEVAQADPPSMHLAVKKILRPKKFRKAGADPLPKLFRTDGTQCLSEQEVKDTWKEHFRTLEGGTDTNPTELLQACRNRQEAFEGTDAVLASDLPTWLDLEAAFRRTAGHKAAGPDCLPPMLCRRFGPQLTELFWPLLLKTMCRASEPAGMKGGVLHHIGKPNPKSPFTCDAQRGILVQSPLSKVFHRTLRGLMVRHWNKFALPLQIGGKAGCSASFGSLCSRAILAVAKQRGLSSALIFIDLSSAYYAVIRETLLGRDLSSRPVEEIAEALGLSNEDLQELRRLIEDEAILPQQQASTLLQEVARDFHQQTWFVLAGDSRLVTTFRGTRPGGTLADILFSLLFGQALRRRRMQSLQDAIPTVTWNGERSPFHAAEGPSAKEAAECAISDVVYADDLCIPLMCAQARLLRGVATAVAADTFDALAPHALRINFGPTKTAAIAVPLGAGARAARQELFCSLKGKVPVWAENRGMQWLDLVAKYRHLGSIVEHNGSMSAEVQHRLCLARVAFRDGKRRLFACKAVPICKRAMLFRSHVLSTLLSGVGGWPMLGSREWRTFNSGVIGLYRQLLGLRAAGRWDFTTANILALTGLPAPESLLQAERLRFLGQMVRHAPDELWALVGHFEQYQRALRAASAWLLAAVEGTCTLGPVDLDWPNWASLLLTPGKWRGLIKRAEAWHSEVDTVNAVYDEVIRAAWRPLPQLGSGLEEGIRHGCLACGVAFTSYQKWSVHAQKVHGYRTAATRLAKGRTCLACGTQYANSARLRCHLASSARCLQHLETGLALDLPVAAVASDKPGHVQAPAVRGWGRDHLPPAQPEICHPLLTELRGLQSACDQDIYDIVASHIASLPVLRSTLECWQISLVPGALREAAADVLLVLSPDHLCSRVAGKGDEVDASRFPAFLPAFCRPVLRFPPPAALVAVVGSCPSAWLSAWGLASCDTLAPSLDDLSTAWSTGFRCFGISVEFPPPPPGLLSLLAFRHQQPHYTYTAALPPSAQVLDQF</sequence>
<feature type="compositionally biased region" description="Low complexity" evidence="1">
    <location>
        <begin position="1021"/>
        <end position="1038"/>
    </location>
</feature>
<evidence type="ECO:0000256" key="1">
    <source>
        <dbReference type="SAM" id="MobiDB-lite"/>
    </source>
</evidence>
<reference evidence="4 5" key="1">
    <citation type="submission" date="2016-02" db="EMBL/GenBank/DDBJ databases">
        <title>Genome analysis of coral dinoflagellate symbionts highlights evolutionary adaptations to a symbiotic lifestyle.</title>
        <authorList>
            <person name="Aranda M."/>
            <person name="Li Y."/>
            <person name="Liew Y.J."/>
            <person name="Baumgarten S."/>
            <person name="Simakov O."/>
            <person name="Wilson M."/>
            <person name="Piel J."/>
            <person name="Ashoor H."/>
            <person name="Bougouffa S."/>
            <person name="Bajic V.B."/>
            <person name="Ryu T."/>
            <person name="Ravasi T."/>
            <person name="Bayer T."/>
            <person name="Micklem G."/>
            <person name="Kim H."/>
            <person name="Bhak J."/>
            <person name="Lajeunesse T.C."/>
            <person name="Voolstra C.R."/>
        </authorList>
    </citation>
    <scope>NUCLEOTIDE SEQUENCE [LARGE SCALE GENOMIC DNA]</scope>
    <source>
        <strain evidence="4 5">CCMP2467</strain>
    </source>
</reference>
<feature type="compositionally biased region" description="Low complexity" evidence="1">
    <location>
        <begin position="1410"/>
        <end position="1425"/>
    </location>
</feature>
<evidence type="ECO:0000313" key="4">
    <source>
        <dbReference type="EMBL" id="OLQ09152.1"/>
    </source>
</evidence>
<feature type="region of interest" description="Disordered" evidence="1">
    <location>
        <begin position="994"/>
        <end position="1044"/>
    </location>
</feature>
<dbReference type="InterPro" id="IPR036397">
    <property type="entry name" value="RNaseH_sf"/>
</dbReference>
<feature type="domain" description="C2H2-type" evidence="3">
    <location>
        <begin position="3058"/>
        <end position="3079"/>
    </location>
</feature>
<feature type="region of interest" description="Disordered" evidence="1">
    <location>
        <begin position="1379"/>
        <end position="1445"/>
    </location>
</feature>
<evidence type="ECO:0000313" key="5">
    <source>
        <dbReference type="Proteomes" id="UP000186817"/>
    </source>
</evidence>